<evidence type="ECO:0000256" key="2">
    <source>
        <dbReference type="ARBA" id="ARBA00029447"/>
    </source>
</evidence>
<keyword evidence="1 3" id="KW-0807">Transducer</keyword>
<proteinExistence type="inferred from homology"/>
<gene>
    <name evidence="7" type="ORF">FKG95_04850</name>
</gene>
<feature type="domain" description="Methyl-accepting transducer" evidence="6">
    <location>
        <begin position="237"/>
        <end position="470"/>
    </location>
</feature>
<protein>
    <recommendedName>
        <fullName evidence="6">Methyl-accepting transducer domain-containing protein</fullName>
    </recommendedName>
</protein>
<dbReference type="PANTHER" id="PTHR32089">
    <property type="entry name" value="METHYL-ACCEPTING CHEMOTAXIS PROTEIN MCPB"/>
    <property type="match status" value="1"/>
</dbReference>
<comment type="similarity">
    <text evidence="2">Belongs to the methyl-accepting chemotaxis (MCP) protein family.</text>
</comment>
<dbReference type="Pfam" id="PF00015">
    <property type="entry name" value="MCPsignal"/>
    <property type="match status" value="1"/>
</dbReference>
<dbReference type="EMBL" id="VHSH01000001">
    <property type="protein sequence ID" value="TQV83907.1"/>
    <property type="molecule type" value="Genomic_DNA"/>
</dbReference>
<dbReference type="SUPFAM" id="SSF58104">
    <property type="entry name" value="Methyl-accepting chemotaxis protein (MCP) signaling domain"/>
    <property type="match status" value="1"/>
</dbReference>
<evidence type="ECO:0000313" key="7">
    <source>
        <dbReference type="EMBL" id="TQV83907.1"/>
    </source>
</evidence>
<feature type="compositionally biased region" description="Low complexity" evidence="4">
    <location>
        <begin position="146"/>
        <end position="157"/>
    </location>
</feature>
<dbReference type="OrthoDB" id="5292010at2"/>
<dbReference type="GO" id="GO:0004888">
    <property type="term" value="F:transmembrane signaling receptor activity"/>
    <property type="evidence" value="ECO:0007669"/>
    <property type="project" value="InterPro"/>
</dbReference>
<feature type="region of interest" description="Disordered" evidence="4">
    <location>
        <begin position="146"/>
        <end position="191"/>
    </location>
</feature>
<comment type="caution">
    <text evidence="7">The sequence shown here is derived from an EMBL/GenBank/DDBJ whole genome shotgun (WGS) entry which is preliminary data.</text>
</comment>
<dbReference type="GO" id="GO:0006935">
    <property type="term" value="P:chemotaxis"/>
    <property type="evidence" value="ECO:0007669"/>
    <property type="project" value="InterPro"/>
</dbReference>
<keyword evidence="8" id="KW-1185">Reference proteome</keyword>
<evidence type="ECO:0000256" key="1">
    <source>
        <dbReference type="ARBA" id="ARBA00023224"/>
    </source>
</evidence>
<dbReference type="PRINTS" id="PR00260">
    <property type="entry name" value="CHEMTRNSDUCR"/>
</dbReference>
<dbReference type="InterPro" id="IPR004089">
    <property type="entry name" value="MCPsignal_dom"/>
</dbReference>
<dbReference type="PANTHER" id="PTHR32089:SF112">
    <property type="entry name" value="LYSOZYME-LIKE PROTEIN-RELATED"/>
    <property type="match status" value="1"/>
</dbReference>
<dbReference type="SMART" id="SM00283">
    <property type="entry name" value="MA"/>
    <property type="match status" value="1"/>
</dbReference>
<organism evidence="7 8">
    <name type="scientific">Denitrobaculum tricleocarpae</name>
    <dbReference type="NCBI Taxonomy" id="2591009"/>
    <lineage>
        <taxon>Bacteria</taxon>
        <taxon>Pseudomonadati</taxon>
        <taxon>Pseudomonadota</taxon>
        <taxon>Alphaproteobacteria</taxon>
        <taxon>Rhodospirillales</taxon>
        <taxon>Rhodospirillaceae</taxon>
        <taxon>Denitrobaculum</taxon>
    </lineage>
</organism>
<feature type="region of interest" description="Disordered" evidence="4">
    <location>
        <begin position="27"/>
        <end position="78"/>
    </location>
</feature>
<accession>A0A545U343</accession>
<keyword evidence="5" id="KW-0812">Transmembrane</keyword>
<evidence type="ECO:0000259" key="6">
    <source>
        <dbReference type="PROSITE" id="PS50111"/>
    </source>
</evidence>
<dbReference type="Proteomes" id="UP000315252">
    <property type="component" value="Unassembled WGS sequence"/>
</dbReference>
<feature type="compositionally biased region" description="Polar residues" evidence="4">
    <location>
        <begin position="57"/>
        <end position="70"/>
    </location>
</feature>
<name>A0A545U343_9PROT</name>
<dbReference type="GO" id="GO:0007165">
    <property type="term" value="P:signal transduction"/>
    <property type="evidence" value="ECO:0007669"/>
    <property type="project" value="UniProtKB-KW"/>
</dbReference>
<dbReference type="InterPro" id="IPR004090">
    <property type="entry name" value="Chemotax_Me-accpt_rcpt"/>
</dbReference>
<reference evidence="7 8" key="1">
    <citation type="submission" date="2019-06" db="EMBL/GenBank/DDBJ databases">
        <title>Whole genome sequence for Rhodospirillaceae sp. R148.</title>
        <authorList>
            <person name="Wang G."/>
        </authorList>
    </citation>
    <scope>NUCLEOTIDE SEQUENCE [LARGE SCALE GENOMIC DNA]</scope>
    <source>
        <strain evidence="7 8">R148</strain>
    </source>
</reference>
<dbReference type="GO" id="GO:0016020">
    <property type="term" value="C:membrane"/>
    <property type="evidence" value="ECO:0007669"/>
    <property type="project" value="InterPro"/>
</dbReference>
<evidence type="ECO:0000256" key="3">
    <source>
        <dbReference type="PROSITE-ProRule" id="PRU00284"/>
    </source>
</evidence>
<dbReference type="Gene3D" id="1.10.287.950">
    <property type="entry name" value="Methyl-accepting chemotaxis protein"/>
    <property type="match status" value="1"/>
</dbReference>
<dbReference type="AlphaFoldDB" id="A0A545U343"/>
<evidence type="ECO:0000256" key="5">
    <source>
        <dbReference type="SAM" id="Phobius"/>
    </source>
</evidence>
<feature type="transmembrane region" description="Helical" evidence="5">
    <location>
        <begin position="84"/>
        <end position="105"/>
    </location>
</feature>
<feature type="transmembrane region" description="Helical" evidence="5">
    <location>
        <begin position="117"/>
        <end position="135"/>
    </location>
</feature>
<evidence type="ECO:0000313" key="8">
    <source>
        <dbReference type="Proteomes" id="UP000315252"/>
    </source>
</evidence>
<keyword evidence="5" id="KW-1133">Transmembrane helix</keyword>
<keyword evidence="5" id="KW-0472">Membrane</keyword>
<sequence length="470" mass="47907">MPSASIRPGVVSRVVSGLVLGGDFRERLLPLKRPKPEPKTGPELGPEPGPETGEDFSMSSEQAHGVQSSGEAADAPKSRSSRGWLVAAGVVFGAVMAVAAVHAILALTGLAEGGPDWGRDLLTGLLAAVTAALVLRVQAGRDAAATQNAAGGETAAGEEAHQDSHNNTGQEVSAQEIPTEEPQMLMTGGDEDGRRQHLEQIASRLESDGQAMVEQVMVNAELLHSALHLMSSGGGGNAGEALTAAQEASTSADTIAASMEELSMAIREISSQVATSAGVAVEAVNRSEEAGELVQTLDSGAQAIGEIVSLIKGIAEQTNLLALNATIEAARAGEAGKGFAVVANEVKNLATQTAKATEDISNQVGEIQTVTSQTVESIGTIRSVIDRMNESSSAISAAIEEQNATTEQVAGTVGLVAQGTRRVTESLESGAPAGGGGSGEESMAQVAEVARVMDQLAATLRESVSEIRAA</sequence>
<dbReference type="PROSITE" id="PS50111">
    <property type="entry name" value="CHEMOTAXIS_TRANSDUC_2"/>
    <property type="match status" value="1"/>
</dbReference>
<feature type="compositionally biased region" description="Basic and acidic residues" evidence="4">
    <location>
        <begin position="27"/>
        <end position="40"/>
    </location>
</feature>
<evidence type="ECO:0000256" key="4">
    <source>
        <dbReference type="SAM" id="MobiDB-lite"/>
    </source>
</evidence>